<reference evidence="2" key="1">
    <citation type="submission" date="2016-03" db="EMBL/GenBank/DDBJ databases">
        <authorList>
            <person name="Ploux O."/>
        </authorList>
    </citation>
    <scope>NUCLEOTIDE SEQUENCE</scope>
    <source>
        <strain evidence="2">UC10</strain>
    </source>
</reference>
<keyword evidence="1" id="KW-0812">Transmembrane</keyword>
<organism evidence="2">
    <name type="scientific">uncultured Stenotrophomonas sp</name>
    <dbReference type="NCBI Taxonomy" id="165438"/>
    <lineage>
        <taxon>Bacteria</taxon>
        <taxon>Pseudomonadati</taxon>
        <taxon>Pseudomonadota</taxon>
        <taxon>Gammaproteobacteria</taxon>
        <taxon>Lysobacterales</taxon>
        <taxon>Lysobacteraceae</taxon>
        <taxon>Stenotrophomonas</taxon>
        <taxon>environmental samples</taxon>
    </lineage>
</organism>
<keyword evidence="1" id="KW-0472">Membrane</keyword>
<feature type="transmembrane region" description="Helical" evidence="1">
    <location>
        <begin position="551"/>
        <end position="567"/>
    </location>
</feature>
<feature type="transmembrane region" description="Helical" evidence="1">
    <location>
        <begin position="31"/>
        <end position="49"/>
    </location>
</feature>
<protein>
    <recommendedName>
        <fullName evidence="3">Transmembrane protein</fullName>
    </recommendedName>
</protein>
<dbReference type="EMBL" id="FLTS01000001">
    <property type="protein sequence ID" value="SBV37499.1"/>
    <property type="molecule type" value="Genomic_DNA"/>
</dbReference>
<evidence type="ECO:0000256" key="1">
    <source>
        <dbReference type="SAM" id="Phobius"/>
    </source>
</evidence>
<gene>
    <name evidence="2" type="ORF">STPYR_12435</name>
</gene>
<accession>A0A1Y5Q5E6</accession>
<proteinExistence type="predicted"/>
<name>A0A1Y5Q5E6_9GAMM</name>
<sequence>MTWLPLAFILLAVLLASVRLCLPPRPAPLRLGAGLVLQLAAAALLWLTLFPPTRHVPAATLVIATAGATAPELAALPAATRLRLPEAPALPGTTRVPDLATALRQHPATRELVIVGQGLPARDRDTTMPALRFHMAVAPHGLVELQAPSPLSAGARFEVGARVQGLPQARVELLDPAGQRVALAAPGEDGRVRLGASAREAGDVVFTLRALDADGKLLDQLPVPVRARVVPAPTLRLLAGAPGPELKYLQRWATDIGAPLQVGITVGGGVQLGDAPQTLDTAGLAGLDLLLLDERRLAALPAAQRAAIATAMRNGLGVLVRVGGALDGNARRTLREWGLETRGDGQTATVKWRNAAVHADDNTTAALNIERFDLDFTGTDVVPLLHAADGSTLGGWRAIGQGRLGVLPVTDSYTLVLAGHADAHAELWNAALATLARPLPGPALQHLPAWAWAGERTTLCGLPAGSQAQAPDGTRSALLTDPQASQCSGWWPQQAGWHRIIGGGESAGVLVIDPAEAPALHAQATRDATLALHGTGGYAARTTHPVPGPRWPWLLAFVLVVSLLWWLERRR</sequence>
<evidence type="ECO:0008006" key="3">
    <source>
        <dbReference type="Google" id="ProtNLM"/>
    </source>
</evidence>
<dbReference type="AlphaFoldDB" id="A0A1Y5Q5E6"/>
<evidence type="ECO:0000313" key="2">
    <source>
        <dbReference type="EMBL" id="SBV37499.1"/>
    </source>
</evidence>
<keyword evidence="1" id="KW-1133">Transmembrane helix</keyword>